<organism evidence="4 5">
    <name type="scientific">Bacteroides cellulosilyticus</name>
    <dbReference type="NCBI Taxonomy" id="246787"/>
    <lineage>
        <taxon>Bacteria</taxon>
        <taxon>Pseudomonadati</taxon>
        <taxon>Bacteroidota</taxon>
        <taxon>Bacteroidia</taxon>
        <taxon>Bacteroidales</taxon>
        <taxon>Bacteroidaceae</taxon>
        <taxon>Bacteroides</taxon>
    </lineage>
</organism>
<dbReference type="NCBIfam" id="TIGR04456">
    <property type="entry name" value="LruC_dom"/>
    <property type="match status" value="1"/>
</dbReference>
<evidence type="ECO:0000259" key="2">
    <source>
        <dbReference type="Pfam" id="PF13448"/>
    </source>
</evidence>
<dbReference type="InterPro" id="IPR031025">
    <property type="entry name" value="LruC_dom"/>
</dbReference>
<dbReference type="InterPro" id="IPR025193">
    <property type="entry name" value="DUF4114"/>
</dbReference>
<evidence type="ECO:0000313" key="5">
    <source>
        <dbReference type="Proteomes" id="UP000283341"/>
    </source>
</evidence>
<evidence type="ECO:0000259" key="3">
    <source>
        <dbReference type="Pfam" id="PF16130"/>
    </source>
</evidence>
<evidence type="ECO:0000313" key="4">
    <source>
        <dbReference type="EMBL" id="RGS34437.1"/>
    </source>
</evidence>
<feature type="domain" description="DUF4114" evidence="2">
    <location>
        <begin position="307"/>
        <end position="386"/>
    </location>
</feature>
<feature type="domain" description="DUF4842" evidence="3">
    <location>
        <begin position="449"/>
        <end position="633"/>
    </location>
</feature>
<dbReference type="RefSeq" id="WP_118403400.1">
    <property type="nucleotide sequence ID" value="NZ_JADNFX010000030.1"/>
</dbReference>
<dbReference type="Pfam" id="PF16130">
    <property type="entry name" value="DUF4842"/>
    <property type="match status" value="1"/>
</dbReference>
<comment type="caution">
    <text evidence="4">The sequence shown here is derived from an EMBL/GenBank/DDBJ whole genome shotgun (WGS) entry which is preliminary data.</text>
</comment>
<reference evidence="4 5" key="1">
    <citation type="submission" date="2018-08" db="EMBL/GenBank/DDBJ databases">
        <title>A genome reference for cultivated species of the human gut microbiota.</title>
        <authorList>
            <person name="Zou Y."/>
            <person name="Xue W."/>
            <person name="Luo G."/>
        </authorList>
    </citation>
    <scope>NUCLEOTIDE SEQUENCE [LARGE SCALE GENOMIC DNA]</scope>
    <source>
        <strain evidence="4 5">AF22-3AC</strain>
    </source>
</reference>
<dbReference type="Proteomes" id="UP000283341">
    <property type="component" value="Unassembled WGS sequence"/>
</dbReference>
<dbReference type="EMBL" id="QRVJ01000022">
    <property type="protein sequence ID" value="RGS34437.1"/>
    <property type="molecule type" value="Genomic_DNA"/>
</dbReference>
<dbReference type="Pfam" id="PF13448">
    <property type="entry name" value="DUF4114"/>
    <property type="match status" value="1"/>
</dbReference>
<name>A0A412IC44_9BACE</name>
<accession>A0A412IC44</accession>
<keyword evidence="1" id="KW-0732">Signal</keyword>
<gene>
    <name evidence="4" type="ORF">DWX97_19500</name>
</gene>
<protein>
    <submittedName>
        <fullName evidence="4">LruC domain-containing protein</fullName>
    </submittedName>
</protein>
<dbReference type="InterPro" id="IPR032295">
    <property type="entry name" value="DUF4842"/>
</dbReference>
<proteinExistence type="predicted"/>
<feature type="chain" id="PRO_5019103726" evidence="1">
    <location>
        <begin position="25"/>
        <end position="635"/>
    </location>
</feature>
<evidence type="ECO:0000256" key="1">
    <source>
        <dbReference type="SAM" id="SignalP"/>
    </source>
</evidence>
<sequence length="635" mass="71951">MKQRKMKQLVFVSLVSALTLNSCADKDVYQGEQKNKPISPTEVFDFDLMQKVNINVDYGFENDYYIVFELYDQNPLIKVDDLWVKDEVLVPLYSASTNDKGQYSSTIQIPSGITKVWLYTDYLGAVSPVELAILANGEIRFNQTEYIASIRSPKTKAITSGGYQYPDDWMIMEGVNWDEYGYPSNMEMGLSMPPAEILYSIKDVYRKSGNETIRDRHPKWFSNNATSEIKITKVTELSLVFIGSTPNWANTVGYFTYPTGTIPTPETIQKIIAFPNASSFSNPAGVLLCGNEVKLKYWDGEKFEDKFPEGVTVGWCLEGNAFRQGDIIKQNYAGTRYSYSAMNEVDVNGDFVQRVVALRNSDQIVAIGFEDNKDYDYCDATFYLKSSEYNAIDPDLPELPIVEPPKNLTVSYSGTLTFEDQWPSAGDYDMNDVVMEYQSTVYKYAKTDEVYKIIDVFTPVHDGASFTCGFGYELHGVAQSDVSKITISGPEGWEIEEDQSHPTIVLFNNHKAVLGDKYVVTIELKNVAQDNVIPPYNPFIFVKKRDVEVHLVKGAPTSKADIMLFNTKSDISDIANGNCYIMRFDGEVDLMPFGIHIPIHRFKVPKESKKIYETYPDFIEWVTSGGEKNANWYKN</sequence>
<feature type="signal peptide" evidence="1">
    <location>
        <begin position="1"/>
        <end position="24"/>
    </location>
</feature>
<dbReference type="AlphaFoldDB" id="A0A412IC44"/>